<accession>A0A6A7C7G9</accession>
<reference evidence="1" key="1">
    <citation type="journal article" date="2020" name="Stud. Mycol.">
        <title>101 Dothideomycetes genomes: a test case for predicting lifestyles and emergence of pathogens.</title>
        <authorList>
            <person name="Haridas S."/>
            <person name="Albert R."/>
            <person name="Binder M."/>
            <person name="Bloem J."/>
            <person name="Labutti K."/>
            <person name="Salamov A."/>
            <person name="Andreopoulos B."/>
            <person name="Baker S."/>
            <person name="Barry K."/>
            <person name="Bills G."/>
            <person name="Bluhm B."/>
            <person name="Cannon C."/>
            <person name="Castanera R."/>
            <person name="Culley D."/>
            <person name="Daum C."/>
            <person name="Ezra D."/>
            <person name="Gonzalez J."/>
            <person name="Henrissat B."/>
            <person name="Kuo A."/>
            <person name="Liang C."/>
            <person name="Lipzen A."/>
            <person name="Lutzoni F."/>
            <person name="Magnuson J."/>
            <person name="Mondo S."/>
            <person name="Nolan M."/>
            <person name="Ohm R."/>
            <person name="Pangilinan J."/>
            <person name="Park H.-J."/>
            <person name="Ramirez L."/>
            <person name="Alfaro M."/>
            <person name="Sun H."/>
            <person name="Tritt A."/>
            <person name="Yoshinaga Y."/>
            <person name="Zwiers L.-H."/>
            <person name="Turgeon B."/>
            <person name="Goodwin S."/>
            <person name="Spatafora J."/>
            <person name="Crous P."/>
            <person name="Grigoriev I."/>
        </authorList>
    </citation>
    <scope>NUCLEOTIDE SEQUENCE</scope>
    <source>
        <strain evidence="1">CBS 480.64</strain>
    </source>
</reference>
<organism evidence="1 2">
    <name type="scientific">Piedraia hortae CBS 480.64</name>
    <dbReference type="NCBI Taxonomy" id="1314780"/>
    <lineage>
        <taxon>Eukaryota</taxon>
        <taxon>Fungi</taxon>
        <taxon>Dikarya</taxon>
        <taxon>Ascomycota</taxon>
        <taxon>Pezizomycotina</taxon>
        <taxon>Dothideomycetes</taxon>
        <taxon>Dothideomycetidae</taxon>
        <taxon>Capnodiales</taxon>
        <taxon>Piedraiaceae</taxon>
        <taxon>Piedraia</taxon>
    </lineage>
</organism>
<dbReference type="AlphaFoldDB" id="A0A6A7C7G9"/>
<dbReference type="Proteomes" id="UP000799421">
    <property type="component" value="Unassembled WGS sequence"/>
</dbReference>
<gene>
    <name evidence="1" type="ORF">K470DRAFT_298583</name>
</gene>
<sequence>MSTSTANERISIPFPVRLPLTSALAFACGSALGASQGGLVAGLRFRAENAHRFPTDQVGWYLYHKSKNYHAVLGAAKEGIKMGGKMAIWAGVYAYLEEGVDRYRGAVMTWWGWDGSRTSKDAISSTLAGLATGGAFAVWGRFPAPTAVRMATLGAKAGLGYGILQDLVGLARGRSVGIVELVKAFLR</sequence>
<evidence type="ECO:0000313" key="1">
    <source>
        <dbReference type="EMBL" id="KAF2862608.1"/>
    </source>
</evidence>
<evidence type="ECO:0008006" key="3">
    <source>
        <dbReference type="Google" id="ProtNLM"/>
    </source>
</evidence>
<keyword evidence="2" id="KW-1185">Reference proteome</keyword>
<dbReference type="OrthoDB" id="5584028at2759"/>
<dbReference type="PANTHER" id="PTHR37852">
    <property type="entry name" value="YALI0B21208P"/>
    <property type="match status" value="1"/>
</dbReference>
<proteinExistence type="predicted"/>
<protein>
    <recommendedName>
        <fullName evidence="3">Tim17-domain-containing protein</fullName>
    </recommendedName>
</protein>
<name>A0A6A7C7G9_9PEZI</name>
<evidence type="ECO:0000313" key="2">
    <source>
        <dbReference type="Proteomes" id="UP000799421"/>
    </source>
</evidence>
<dbReference type="PANTHER" id="PTHR37852:SF1">
    <property type="entry name" value="HIG1 DOMAIN-CONTAINING PROTEIN"/>
    <property type="match status" value="1"/>
</dbReference>
<dbReference type="EMBL" id="MU005965">
    <property type="protein sequence ID" value="KAF2862608.1"/>
    <property type="molecule type" value="Genomic_DNA"/>
</dbReference>